<dbReference type="EMBL" id="JAVMIP010000033">
    <property type="protein sequence ID" value="MDS3862499.1"/>
    <property type="molecule type" value="Genomic_DNA"/>
</dbReference>
<dbReference type="InterPro" id="IPR041698">
    <property type="entry name" value="Methyltransf_25"/>
</dbReference>
<dbReference type="PANTHER" id="PTHR42912">
    <property type="entry name" value="METHYLTRANSFERASE"/>
    <property type="match status" value="1"/>
</dbReference>
<dbReference type="SUPFAM" id="SSF53335">
    <property type="entry name" value="S-adenosyl-L-methionine-dependent methyltransferases"/>
    <property type="match status" value="1"/>
</dbReference>
<organism evidence="2 3">
    <name type="scientific">Pseudocalidococcus azoricus BACA0444</name>
    <dbReference type="NCBI Taxonomy" id="2918990"/>
    <lineage>
        <taxon>Bacteria</taxon>
        <taxon>Bacillati</taxon>
        <taxon>Cyanobacteriota</taxon>
        <taxon>Cyanophyceae</taxon>
        <taxon>Acaryochloridales</taxon>
        <taxon>Thermosynechococcaceae</taxon>
        <taxon>Pseudocalidococcus</taxon>
        <taxon>Pseudocalidococcus azoricus</taxon>
    </lineage>
</organism>
<dbReference type="EC" id="2.1.-.-" evidence="2"/>
<keyword evidence="3" id="KW-1185">Reference proteome</keyword>
<name>A0AAE4JZT0_9CYAN</name>
<dbReference type="RefSeq" id="WP_322879703.1">
    <property type="nucleotide sequence ID" value="NZ_JAVMIP010000033.1"/>
</dbReference>
<dbReference type="GO" id="GO:0008168">
    <property type="term" value="F:methyltransferase activity"/>
    <property type="evidence" value="ECO:0007669"/>
    <property type="project" value="UniProtKB-KW"/>
</dbReference>
<dbReference type="AlphaFoldDB" id="A0AAE4JZT0"/>
<evidence type="ECO:0000313" key="2">
    <source>
        <dbReference type="EMBL" id="MDS3862499.1"/>
    </source>
</evidence>
<accession>A0AAE4JZT0</accession>
<dbReference type="InterPro" id="IPR029063">
    <property type="entry name" value="SAM-dependent_MTases_sf"/>
</dbReference>
<evidence type="ECO:0000313" key="3">
    <source>
        <dbReference type="Proteomes" id="UP001268256"/>
    </source>
</evidence>
<protein>
    <submittedName>
        <fullName evidence="2">Class I SAM-dependent methyltransferase</fullName>
        <ecNumber evidence="2">2.1.-.-</ecNumber>
    </submittedName>
</protein>
<feature type="domain" description="Methyltransferase" evidence="1">
    <location>
        <begin position="49"/>
        <end position="139"/>
    </location>
</feature>
<dbReference type="Proteomes" id="UP001268256">
    <property type="component" value="Unassembled WGS sequence"/>
</dbReference>
<keyword evidence="2" id="KW-0489">Methyltransferase</keyword>
<proteinExistence type="predicted"/>
<sequence length="210" mass="23546">MATILRDWSYRYPWFYDTVSRLAAVAVGGETRLRQLAWQDLDLLATTPVLDLCCAHGPVTKLLCQRFENVTGLDASPQAIARAQLAVPQAQFVESFAQTMPFANNQFGLVHTSLALHEMPEATLREILTEVYRVLQPGGIFALVDFHPPQLPLLWPGLGLFFYLFETDTAWQFIRQDLGEQLQGLGFAIQKYQTYTGGSLQVIQAQKPTA</sequence>
<dbReference type="InterPro" id="IPR050508">
    <property type="entry name" value="Methyltransf_Superfamily"/>
</dbReference>
<dbReference type="Gene3D" id="3.40.50.150">
    <property type="entry name" value="Vaccinia Virus protein VP39"/>
    <property type="match status" value="1"/>
</dbReference>
<evidence type="ECO:0000259" key="1">
    <source>
        <dbReference type="Pfam" id="PF13649"/>
    </source>
</evidence>
<keyword evidence="2" id="KW-0808">Transferase</keyword>
<dbReference type="CDD" id="cd02440">
    <property type="entry name" value="AdoMet_MTases"/>
    <property type="match status" value="1"/>
</dbReference>
<reference evidence="3" key="1">
    <citation type="submission" date="2023-07" db="EMBL/GenBank/DDBJ databases">
        <authorList>
            <person name="Luz R."/>
            <person name="Cordeiro R."/>
            <person name="Fonseca A."/>
            <person name="Goncalves V."/>
        </authorList>
    </citation>
    <scope>NUCLEOTIDE SEQUENCE [LARGE SCALE GENOMIC DNA]</scope>
    <source>
        <strain evidence="3">BACA0444</strain>
    </source>
</reference>
<dbReference type="Pfam" id="PF13649">
    <property type="entry name" value="Methyltransf_25"/>
    <property type="match status" value="1"/>
</dbReference>
<dbReference type="GO" id="GO:0032259">
    <property type="term" value="P:methylation"/>
    <property type="evidence" value="ECO:0007669"/>
    <property type="project" value="UniProtKB-KW"/>
</dbReference>
<gene>
    <name evidence="2" type="ORF">RIF25_17015</name>
</gene>
<comment type="caution">
    <text evidence="2">The sequence shown here is derived from an EMBL/GenBank/DDBJ whole genome shotgun (WGS) entry which is preliminary data.</text>
</comment>